<proteinExistence type="predicted"/>
<dbReference type="Gene3D" id="3.40.50.1010">
    <property type="entry name" value="5'-nuclease"/>
    <property type="match status" value="1"/>
</dbReference>
<evidence type="ECO:0000256" key="1">
    <source>
        <dbReference type="SAM" id="MobiDB-lite"/>
    </source>
</evidence>
<dbReference type="AlphaFoldDB" id="A0A316Z3X1"/>
<sequence length="583" mass="62972">MGFKLGATSSHAALRHARIGGISWGRQRNVHQGERAALQHAVAVGAPLRFLVVDTMPLVYSLAARIAGQPLAAAAASAAPLDTVDASATGTRVPRDLSVLAETVVEGVVAQVNEYAELAHGAGARLLCCWDGPAVAELKVDTTSHRMRERAVLAANWARASQESELLRYASAAVMQHLQQDGMYSAAGVERMFVRGRDGHHLVAEDQLEEALLRLDGVLHIVAPDEADCLIARITRALRQPLGTAVLSVDGDMLAHDATLQGYRWLVCPVPATSRSRSRKRLLRNEPPPPYRSHFLYDRTLLGGAMSETWPQVFSSSSSFAPALYLALVALSTTDYANGLPGIGEARLTRAVRGTASEQGRLLPRAWSSIGSGPGAELRPTVHALIRRVAALAGSNAADASTVCAVADIYVLGTHGTATQPRPTTIDDHGSRNILGFRRDTSSSTGQSGFTFHRVDRHLSASAPFVPVLDAHGRGKRARARTLSRRQTRVARTYLVPKAASSPLVTPLTPPQRVTRRSGKKWAKKRVQKKKKGKQAKKAGRKPKLKLGKQRRPFASRDEAAEEEEEDEDLRHCVCLFLVNSAS</sequence>
<keyword evidence="3" id="KW-1185">Reference proteome</keyword>
<evidence type="ECO:0000313" key="2">
    <source>
        <dbReference type="EMBL" id="PWN96076.1"/>
    </source>
</evidence>
<protein>
    <submittedName>
        <fullName evidence="2">Uncharacterized protein</fullName>
    </submittedName>
</protein>
<dbReference type="GeneID" id="37271885"/>
<name>A0A316Z3X1_9BASI</name>
<dbReference type="EMBL" id="KZ819301">
    <property type="protein sequence ID" value="PWN96076.1"/>
    <property type="molecule type" value="Genomic_DNA"/>
</dbReference>
<evidence type="ECO:0000313" key="3">
    <source>
        <dbReference type="Proteomes" id="UP000245946"/>
    </source>
</evidence>
<reference evidence="2 3" key="1">
    <citation type="journal article" date="2018" name="Mol. Biol. Evol.">
        <title>Broad Genomic Sampling Reveals a Smut Pathogenic Ancestry of the Fungal Clade Ustilaginomycotina.</title>
        <authorList>
            <person name="Kijpornyongpan T."/>
            <person name="Mondo S.J."/>
            <person name="Barry K."/>
            <person name="Sandor L."/>
            <person name="Lee J."/>
            <person name="Lipzen A."/>
            <person name="Pangilinan J."/>
            <person name="LaButti K."/>
            <person name="Hainaut M."/>
            <person name="Henrissat B."/>
            <person name="Grigoriev I.V."/>
            <person name="Spatafora J.W."/>
            <person name="Aime M.C."/>
        </authorList>
    </citation>
    <scope>NUCLEOTIDE SEQUENCE [LARGE SCALE GENOMIC DNA]</scope>
    <source>
        <strain evidence="2 3">MCA 4186</strain>
    </source>
</reference>
<accession>A0A316Z3X1</accession>
<feature type="region of interest" description="Disordered" evidence="1">
    <location>
        <begin position="502"/>
        <end position="569"/>
    </location>
</feature>
<organism evidence="2 3">
    <name type="scientific">Tilletiopsis washingtonensis</name>
    <dbReference type="NCBI Taxonomy" id="58919"/>
    <lineage>
        <taxon>Eukaryota</taxon>
        <taxon>Fungi</taxon>
        <taxon>Dikarya</taxon>
        <taxon>Basidiomycota</taxon>
        <taxon>Ustilaginomycotina</taxon>
        <taxon>Exobasidiomycetes</taxon>
        <taxon>Entylomatales</taxon>
        <taxon>Entylomatales incertae sedis</taxon>
        <taxon>Tilletiopsis</taxon>
    </lineage>
</organism>
<dbReference type="Proteomes" id="UP000245946">
    <property type="component" value="Unassembled WGS sequence"/>
</dbReference>
<dbReference type="RefSeq" id="XP_025596355.1">
    <property type="nucleotide sequence ID" value="XM_025744341.1"/>
</dbReference>
<feature type="compositionally biased region" description="Basic residues" evidence="1">
    <location>
        <begin position="514"/>
        <end position="554"/>
    </location>
</feature>
<gene>
    <name evidence="2" type="ORF">FA09DRAFT_340638</name>
</gene>